<dbReference type="PRINTS" id="PR00111">
    <property type="entry name" value="ABHYDROLASE"/>
</dbReference>
<dbReference type="EMBL" id="QZFU01000006">
    <property type="protein sequence ID" value="RJO80052.1"/>
    <property type="molecule type" value="Genomic_DNA"/>
</dbReference>
<feature type="domain" description="AB hydrolase-1" evidence="2">
    <location>
        <begin position="17"/>
        <end position="251"/>
    </location>
</feature>
<evidence type="ECO:0000313" key="4">
    <source>
        <dbReference type="Proteomes" id="UP000266677"/>
    </source>
</evidence>
<dbReference type="PANTHER" id="PTHR43798">
    <property type="entry name" value="MONOACYLGLYCEROL LIPASE"/>
    <property type="match status" value="1"/>
</dbReference>
<evidence type="ECO:0000256" key="1">
    <source>
        <dbReference type="ARBA" id="ARBA00022801"/>
    </source>
</evidence>
<dbReference type="AlphaFoldDB" id="A0A3A4L9Z6"/>
<dbReference type="Gene3D" id="3.40.50.1820">
    <property type="entry name" value="alpha/beta hydrolase"/>
    <property type="match status" value="1"/>
</dbReference>
<dbReference type="InterPro" id="IPR050266">
    <property type="entry name" value="AB_hydrolase_sf"/>
</dbReference>
<dbReference type="OrthoDB" id="3193334at2"/>
<name>A0A3A4L9Z6_9NOCA</name>
<dbReference type="GO" id="GO:0016787">
    <property type="term" value="F:hydrolase activity"/>
    <property type="evidence" value="ECO:0007669"/>
    <property type="project" value="UniProtKB-KW"/>
</dbReference>
<dbReference type="PANTHER" id="PTHR43798:SF31">
    <property type="entry name" value="AB HYDROLASE SUPERFAMILY PROTEIN YCLE"/>
    <property type="match status" value="1"/>
</dbReference>
<accession>A0A3A4L9Z6</accession>
<dbReference type="InterPro" id="IPR000073">
    <property type="entry name" value="AB_hydrolase_1"/>
</dbReference>
<organism evidence="3 4">
    <name type="scientific">Nocardia panacis</name>
    <dbReference type="NCBI Taxonomy" id="2340916"/>
    <lineage>
        <taxon>Bacteria</taxon>
        <taxon>Bacillati</taxon>
        <taxon>Actinomycetota</taxon>
        <taxon>Actinomycetes</taxon>
        <taxon>Mycobacteriales</taxon>
        <taxon>Nocardiaceae</taxon>
        <taxon>Nocardia</taxon>
    </lineage>
</organism>
<dbReference type="GO" id="GO:0016020">
    <property type="term" value="C:membrane"/>
    <property type="evidence" value="ECO:0007669"/>
    <property type="project" value="TreeGrafter"/>
</dbReference>
<dbReference type="RefSeq" id="WP_120037316.1">
    <property type="nucleotide sequence ID" value="NZ_QZFU01000006.1"/>
</dbReference>
<dbReference type="SUPFAM" id="SSF53474">
    <property type="entry name" value="alpha/beta-Hydrolases"/>
    <property type="match status" value="1"/>
</dbReference>
<evidence type="ECO:0000259" key="2">
    <source>
        <dbReference type="Pfam" id="PF12697"/>
    </source>
</evidence>
<dbReference type="Pfam" id="PF12697">
    <property type="entry name" value="Abhydrolase_6"/>
    <property type="match status" value="1"/>
</dbReference>
<gene>
    <name evidence="3" type="ORF">D5S18_01140</name>
</gene>
<proteinExistence type="predicted"/>
<keyword evidence="4" id="KW-1185">Reference proteome</keyword>
<sequence length="256" mass="27888">MAQLHVHRFGPADAPTILALHGLTGHGLRWAALAERLPEYRIIAPDLRGHGASTSLPPWDFETISADLLELVEAESTGPVLLLGHSFGGACALHLLRRRPDLAHRLILLDPAVALDPQMLTMIALASLAAPDYADRDAARRDKLATGWDDADPRLLEAELAQHLVPTDNGRVAWRTNLAATTAYWGQLARPFVVPPAELKTVLVQAMRSQPPMVTPEFRAALVTHQGANLTVLEWDCQHMVVQSHADEVAALVRGQ</sequence>
<comment type="caution">
    <text evidence="3">The sequence shown here is derived from an EMBL/GenBank/DDBJ whole genome shotgun (WGS) entry which is preliminary data.</text>
</comment>
<dbReference type="Proteomes" id="UP000266677">
    <property type="component" value="Unassembled WGS sequence"/>
</dbReference>
<protein>
    <submittedName>
        <fullName evidence="3">Alpha/beta fold hydrolase</fullName>
    </submittedName>
</protein>
<keyword evidence="1 3" id="KW-0378">Hydrolase</keyword>
<evidence type="ECO:0000313" key="3">
    <source>
        <dbReference type="EMBL" id="RJO80052.1"/>
    </source>
</evidence>
<reference evidence="3 4" key="1">
    <citation type="submission" date="2018-09" db="EMBL/GenBank/DDBJ databases">
        <title>YIM PH21274 draft genome.</title>
        <authorList>
            <person name="Miao C."/>
        </authorList>
    </citation>
    <scope>NUCLEOTIDE SEQUENCE [LARGE SCALE GENOMIC DNA]</scope>
    <source>
        <strain evidence="3 4">YIM PH 21724</strain>
    </source>
</reference>
<dbReference type="InterPro" id="IPR029058">
    <property type="entry name" value="AB_hydrolase_fold"/>
</dbReference>